<feature type="compositionally biased region" description="Basic and acidic residues" evidence="1">
    <location>
        <begin position="226"/>
        <end position="236"/>
    </location>
</feature>
<protein>
    <submittedName>
        <fullName evidence="2">Uncharacterized protein</fullName>
    </submittedName>
</protein>
<comment type="caution">
    <text evidence="2">The sequence shown here is derived from an EMBL/GenBank/DDBJ whole genome shotgun (WGS) entry which is preliminary data.</text>
</comment>
<organism evidence="2 3">
    <name type="scientific">Apolygus lucorum</name>
    <name type="common">Small green plant bug</name>
    <name type="synonym">Lygocoris lucorum</name>
    <dbReference type="NCBI Taxonomy" id="248454"/>
    <lineage>
        <taxon>Eukaryota</taxon>
        <taxon>Metazoa</taxon>
        <taxon>Ecdysozoa</taxon>
        <taxon>Arthropoda</taxon>
        <taxon>Hexapoda</taxon>
        <taxon>Insecta</taxon>
        <taxon>Pterygota</taxon>
        <taxon>Neoptera</taxon>
        <taxon>Paraneoptera</taxon>
        <taxon>Hemiptera</taxon>
        <taxon>Heteroptera</taxon>
        <taxon>Panheteroptera</taxon>
        <taxon>Cimicomorpha</taxon>
        <taxon>Miridae</taxon>
        <taxon>Mirini</taxon>
        <taxon>Apolygus</taxon>
    </lineage>
</organism>
<feature type="region of interest" description="Disordered" evidence="1">
    <location>
        <begin position="181"/>
        <end position="202"/>
    </location>
</feature>
<feature type="compositionally biased region" description="Low complexity" evidence="1">
    <location>
        <begin position="237"/>
        <end position="247"/>
    </location>
</feature>
<feature type="region of interest" description="Disordered" evidence="1">
    <location>
        <begin position="1"/>
        <end position="39"/>
    </location>
</feature>
<reference evidence="2" key="1">
    <citation type="journal article" date="2021" name="Mol. Ecol. Resour.">
        <title>Apolygus lucorum genome provides insights into omnivorousness and mesophyll feeding.</title>
        <authorList>
            <person name="Liu Y."/>
            <person name="Liu H."/>
            <person name="Wang H."/>
            <person name="Huang T."/>
            <person name="Liu B."/>
            <person name="Yang B."/>
            <person name="Yin L."/>
            <person name="Li B."/>
            <person name="Zhang Y."/>
            <person name="Zhang S."/>
            <person name="Jiang F."/>
            <person name="Zhang X."/>
            <person name="Ren Y."/>
            <person name="Wang B."/>
            <person name="Wang S."/>
            <person name="Lu Y."/>
            <person name="Wu K."/>
            <person name="Fan W."/>
            <person name="Wang G."/>
        </authorList>
    </citation>
    <scope>NUCLEOTIDE SEQUENCE</scope>
    <source>
        <strain evidence="2">12Hb</strain>
    </source>
</reference>
<evidence type="ECO:0000313" key="2">
    <source>
        <dbReference type="EMBL" id="KAF6204430.1"/>
    </source>
</evidence>
<dbReference type="EMBL" id="WIXP02000010">
    <property type="protein sequence ID" value="KAF6204430.1"/>
    <property type="molecule type" value="Genomic_DNA"/>
</dbReference>
<evidence type="ECO:0000256" key="1">
    <source>
        <dbReference type="SAM" id="MobiDB-lite"/>
    </source>
</evidence>
<accession>A0A6A4KCW8</accession>
<name>A0A6A4KCW8_APOLU</name>
<evidence type="ECO:0000313" key="3">
    <source>
        <dbReference type="Proteomes" id="UP000466442"/>
    </source>
</evidence>
<keyword evidence="3" id="KW-1185">Reference proteome</keyword>
<feature type="region of interest" description="Disordered" evidence="1">
    <location>
        <begin position="221"/>
        <end position="247"/>
    </location>
</feature>
<feature type="compositionally biased region" description="Polar residues" evidence="1">
    <location>
        <begin position="188"/>
        <end position="201"/>
    </location>
</feature>
<gene>
    <name evidence="2" type="ORF">GE061_002771</name>
</gene>
<feature type="compositionally biased region" description="Basic and acidic residues" evidence="1">
    <location>
        <begin position="14"/>
        <end position="30"/>
    </location>
</feature>
<sequence>MAEKHFPIPPGPSEDPRTGGHTRPHPELPKTLRNSVPPGFHSMPLTTLEMPSMLRGEIEAVAFMMLKVAQDREDLSPRLREICRQIRAVVNNVLLLTRTVADGQTGDQQKVKAQLPIEDMFEFIQRASNMNICRLDILEQDLHAIKGGLSILHERNEEMLDIMRRLQENLLAEMKEQLKSSARDAQPLTVTPATSTVSDGPTTHIGFDKLAAAPAGPSSSLLDKFLSPKDDPEKKPTTTTGSWESTWTKKPSSRKYMFSAVREGCRKKTAQEIQTYAQRKSLEACCFNQVLELESNAETKIYWFCEVCKTGMFKVESWHCQVCLDHHEKNVQAWQRGSIVDICGHAGEEPQKCDGCRLGKFVALALFHDPEIDSPLLEIIPERFIWRFRHGIPNDHSDESSSPNSG</sequence>
<proteinExistence type="predicted"/>
<dbReference type="AlphaFoldDB" id="A0A6A4KCW8"/>
<dbReference type="Proteomes" id="UP000466442">
    <property type="component" value="Unassembled WGS sequence"/>
</dbReference>